<sequence>MSSLIPAAQDTTTQPIELNIISISLDGFNSALKINIPVPLSIIISLVLLILLFKKIQPALKNYKTDEITIKEPFTGTQIKIKPSIEDKKIAHKIWTELVTRKAALPFQRDKDVIVEVYDSWHTLFQCIREQIAALPVEKLSGKKKEDTENLIDISMMVLNDGLRPHLTEWQAKYRSWYKVEKEKECNKSISPQDIQRTYVYYEQLVSDIENVNRKLQFFANELKTFVRSN</sequence>
<gene>
    <name evidence="2" type="ORF">KAM351_32000</name>
</gene>
<reference evidence="2" key="1">
    <citation type="submission" date="2021-07" db="EMBL/GenBank/DDBJ databases">
        <title>Draft genome sequence of carbapenem-resistant Aeromonas spp. in Japan.</title>
        <authorList>
            <person name="Maehana S."/>
            <person name="Suzuki M."/>
            <person name="Kitasato H."/>
        </authorList>
    </citation>
    <scope>NUCLEOTIDE SEQUENCE</scope>
    <source>
        <strain evidence="2">KAM351</strain>
    </source>
</reference>
<keyword evidence="1" id="KW-0472">Membrane</keyword>
<protein>
    <submittedName>
        <fullName evidence="2">Uncharacterized protein</fullName>
    </submittedName>
</protein>
<evidence type="ECO:0000313" key="2">
    <source>
        <dbReference type="EMBL" id="GJA64589.1"/>
    </source>
</evidence>
<evidence type="ECO:0000256" key="1">
    <source>
        <dbReference type="SAM" id="Phobius"/>
    </source>
</evidence>
<proteinExistence type="predicted"/>
<feature type="transmembrane region" description="Helical" evidence="1">
    <location>
        <begin position="34"/>
        <end position="53"/>
    </location>
</feature>
<dbReference type="AlphaFoldDB" id="A0AA37CYV0"/>
<dbReference type="EMBL" id="BPNN01000054">
    <property type="protein sequence ID" value="GJA64589.1"/>
    <property type="molecule type" value="Genomic_DNA"/>
</dbReference>
<comment type="caution">
    <text evidence="2">The sequence shown here is derived from an EMBL/GenBank/DDBJ whole genome shotgun (WGS) entry which is preliminary data.</text>
</comment>
<name>A0AA37CYV0_AERCA</name>
<accession>A0AA37CYV0</accession>
<keyword evidence="1" id="KW-1133">Transmembrane helix</keyword>
<dbReference type="RefSeq" id="WP_133280065.1">
    <property type="nucleotide sequence ID" value="NZ_BPND01000108.1"/>
</dbReference>
<keyword evidence="1" id="KW-0812">Transmembrane</keyword>
<dbReference type="Proteomes" id="UP000886934">
    <property type="component" value="Unassembled WGS sequence"/>
</dbReference>
<evidence type="ECO:0000313" key="3">
    <source>
        <dbReference type="Proteomes" id="UP000886934"/>
    </source>
</evidence>
<organism evidence="2 3">
    <name type="scientific">Aeromonas caviae</name>
    <name type="common">Aeromonas punctata</name>
    <dbReference type="NCBI Taxonomy" id="648"/>
    <lineage>
        <taxon>Bacteria</taxon>
        <taxon>Pseudomonadati</taxon>
        <taxon>Pseudomonadota</taxon>
        <taxon>Gammaproteobacteria</taxon>
        <taxon>Aeromonadales</taxon>
        <taxon>Aeromonadaceae</taxon>
        <taxon>Aeromonas</taxon>
    </lineage>
</organism>